<evidence type="ECO:0008006" key="4">
    <source>
        <dbReference type="Google" id="ProtNLM"/>
    </source>
</evidence>
<feature type="compositionally biased region" description="Basic and acidic residues" evidence="1">
    <location>
        <begin position="187"/>
        <end position="209"/>
    </location>
</feature>
<evidence type="ECO:0000313" key="2">
    <source>
        <dbReference type="EMBL" id="MXV62995.1"/>
    </source>
</evidence>
<comment type="caution">
    <text evidence="2">The sequence shown here is derived from an EMBL/GenBank/DDBJ whole genome shotgun (WGS) entry which is preliminary data.</text>
</comment>
<feature type="compositionally biased region" description="Basic and acidic residues" evidence="1">
    <location>
        <begin position="296"/>
        <end position="305"/>
    </location>
</feature>
<dbReference type="OrthoDB" id="78050at2157"/>
<dbReference type="RefSeq" id="WP_160065818.1">
    <property type="nucleotide sequence ID" value="NZ_WUYX01000038.1"/>
</dbReference>
<proteinExistence type="predicted"/>
<feature type="compositionally biased region" description="Basic and acidic residues" evidence="1">
    <location>
        <begin position="159"/>
        <end position="173"/>
    </location>
</feature>
<keyword evidence="3" id="KW-1185">Reference proteome</keyword>
<dbReference type="Proteomes" id="UP000434101">
    <property type="component" value="Unassembled WGS sequence"/>
</dbReference>
<feature type="compositionally biased region" description="Polar residues" evidence="1">
    <location>
        <begin position="38"/>
        <end position="58"/>
    </location>
</feature>
<evidence type="ECO:0000256" key="1">
    <source>
        <dbReference type="SAM" id="MobiDB-lite"/>
    </source>
</evidence>
<dbReference type="EMBL" id="WUYX01000038">
    <property type="protein sequence ID" value="MXV62995.1"/>
    <property type="molecule type" value="Genomic_DNA"/>
</dbReference>
<evidence type="ECO:0000313" key="3">
    <source>
        <dbReference type="Proteomes" id="UP000434101"/>
    </source>
</evidence>
<organism evidence="2 3">
    <name type="scientific">Natronorubrum halalkaliphilum</name>
    <dbReference type="NCBI Taxonomy" id="2691917"/>
    <lineage>
        <taxon>Archaea</taxon>
        <taxon>Methanobacteriati</taxon>
        <taxon>Methanobacteriota</taxon>
        <taxon>Stenosarchaea group</taxon>
        <taxon>Halobacteria</taxon>
        <taxon>Halobacteriales</taxon>
        <taxon>Natrialbaceae</taxon>
        <taxon>Natronorubrum</taxon>
    </lineage>
</organism>
<reference evidence="2 3" key="1">
    <citation type="submission" date="2020-01" db="EMBL/GenBank/DDBJ databases">
        <title>Natronorubrum sp. JWXQ-INN 674 isolated from Inner Mongolia Autonomous Region of China.</title>
        <authorList>
            <person name="Xue Q."/>
        </authorList>
    </citation>
    <scope>NUCLEOTIDE SEQUENCE [LARGE SCALE GENOMIC DNA]</scope>
    <source>
        <strain evidence="2 3">JWXQ-INN-674</strain>
    </source>
</reference>
<name>A0A6B0VP23_9EURY</name>
<feature type="compositionally biased region" description="Polar residues" evidence="1">
    <location>
        <begin position="105"/>
        <end position="116"/>
    </location>
</feature>
<gene>
    <name evidence="2" type="ORF">GS429_13135</name>
</gene>
<feature type="region of interest" description="Disordered" evidence="1">
    <location>
        <begin position="1"/>
        <end position="316"/>
    </location>
</feature>
<dbReference type="Pfam" id="PF09845">
    <property type="entry name" value="OapC"/>
    <property type="match status" value="2"/>
</dbReference>
<sequence length="373" mass="39785">MPHECTNCGRTFPDGSKEMLSGCPDCGGNKFQFAPSGRVSTDSNADDTSSRSTESPADTASDPVDEPGSEPELNRDPASAGPEPGDPDSSGTVERAAETVRGWVSSKSDQTETSPQIDGAGTERETSTTPSDLDPDDPTESDRPAGGSDGSTDANPTAESDRSWPSSDDRSESAEPIETEAFTEWPDTARRPEDRSTAPDSDTRPDTAGREQATVGTGSESQSESESKSESESESIVGHSTLEDSEDTAQADARSEVISTDDLPGTEPGSSRNGDRAHAGDTTGTDSPAPADGDDERPPDHDGRVVSEPSGENPSIEELRAELNEQFESIKIVNPGQYELNLMELYNREEYIISLQEDGRYVIDVPDSWRDDE</sequence>
<dbReference type="AlphaFoldDB" id="A0A6B0VP23"/>
<protein>
    <recommendedName>
        <fullName evidence="4">Zn-ribbon containing protein</fullName>
    </recommendedName>
</protein>
<accession>A0A6B0VP23</accession>
<dbReference type="InterPro" id="IPR018645">
    <property type="entry name" value="OapC-like"/>
</dbReference>